<organism evidence="2 3">
    <name type="scientific">Kwoniella shivajii</name>
    <dbReference type="NCBI Taxonomy" id="564305"/>
    <lineage>
        <taxon>Eukaryota</taxon>
        <taxon>Fungi</taxon>
        <taxon>Dikarya</taxon>
        <taxon>Basidiomycota</taxon>
        <taxon>Agaricomycotina</taxon>
        <taxon>Tremellomycetes</taxon>
        <taxon>Tremellales</taxon>
        <taxon>Cryptococcaceae</taxon>
        <taxon>Kwoniella</taxon>
    </lineage>
</organism>
<proteinExistence type="predicted"/>
<protein>
    <recommendedName>
        <fullName evidence="4">Mitochondrial zinc maintenance protein 1, mitochondrial</fullName>
    </recommendedName>
</protein>
<dbReference type="RefSeq" id="XP_062788732.1">
    <property type="nucleotide sequence ID" value="XM_062932681.1"/>
</dbReference>
<keyword evidence="3" id="KW-1185">Reference proteome</keyword>
<evidence type="ECO:0000313" key="2">
    <source>
        <dbReference type="EMBL" id="WRT63992.1"/>
    </source>
</evidence>
<evidence type="ECO:0008006" key="4">
    <source>
        <dbReference type="Google" id="ProtNLM"/>
    </source>
</evidence>
<dbReference type="Proteomes" id="UP001329825">
    <property type="component" value="Chromosome 1"/>
</dbReference>
<accession>A0ABZ1CRK2</accession>
<reference evidence="2 3" key="1">
    <citation type="submission" date="2024-01" db="EMBL/GenBank/DDBJ databases">
        <title>Comparative genomics of Cryptococcus and Kwoniella reveals pathogenesis evolution and contrasting modes of karyotype evolution via chromosome fusion or intercentromeric recombination.</title>
        <authorList>
            <person name="Coelho M.A."/>
            <person name="David-Palma M."/>
            <person name="Shea T."/>
            <person name="Bowers K."/>
            <person name="McGinley-Smith S."/>
            <person name="Mohammad A.W."/>
            <person name="Gnirke A."/>
            <person name="Yurkov A.M."/>
            <person name="Nowrousian M."/>
            <person name="Sun S."/>
            <person name="Cuomo C.A."/>
            <person name="Heitman J."/>
        </authorList>
    </citation>
    <scope>NUCLEOTIDE SEQUENCE [LARGE SCALE GENOMIC DNA]</scope>
    <source>
        <strain evidence="2">CBS 11374</strain>
    </source>
</reference>
<feature type="region of interest" description="Disordered" evidence="1">
    <location>
        <begin position="214"/>
        <end position="242"/>
    </location>
</feature>
<dbReference type="EMBL" id="CP141881">
    <property type="protein sequence ID" value="WRT63992.1"/>
    <property type="molecule type" value="Genomic_DNA"/>
</dbReference>
<evidence type="ECO:0000256" key="1">
    <source>
        <dbReference type="SAM" id="MobiDB-lite"/>
    </source>
</evidence>
<evidence type="ECO:0000313" key="3">
    <source>
        <dbReference type="Proteomes" id="UP001329825"/>
    </source>
</evidence>
<gene>
    <name evidence="2" type="ORF">IL334_000919</name>
</gene>
<dbReference type="GeneID" id="87953050"/>
<sequence length="304" mass="35430">MTSRIRSVLRPNLPPHIALSLAKKAAPLSPAVPFFRDLGHTIPTKWALYRPLLKTTTCLPSTRREIRTKWQEKKGLTSVPKVRVFLQEYHDLLDHLRSSDPSYNEETQSLECKLVEKHRSFDESQTRLKEPQMPVPMKPRLTGSFYRPTLFNPPLPRMKPQPIEIGAMIHNRLRARERRIAKRKEYASLLTDMKLEVGFWKSTIATAPATTPQIREASNDNNNQDWVKGKDPRSPGGWDGTIKNELKLMDERFEKEHKRSEMVFDQYLLKRVGKARQRRDIWWKELKEKKKKGKDESSTVDGPT</sequence>
<name>A0ABZ1CRK2_9TREE</name>